<evidence type="ECO:0000256" key="4">
    <source>
        <dbReference type="ARBA" id="ARBA00022692"/>
    </source>
</evidence>
<accession>A0A5R8QIL2</accession>
<sequence length="288" mass="32760">MSNPALDLGIFKIHWYAIIIVVGAIIGLFFAYREAKRFKVSLDTVMDLFLYIFIAGIIGARIYYVVFEWQQFASDPMKVFAIWNGGLAIYGGIIGGGIAGLVYCYVKKVNFWLFTDIAMPSVLLAQAVGRWGNFVNIEAYGGIVPGIDLAAQHDFLKGLFLPDFIIDRMLINGAYHHPTFLYESIWSVIGVLIIFLILRRWKGLLLGEITAFYFIWYGIGRFFIEGMRTDSLYIFDTFRVSQLLSLLLIAVALGIVIWRRVARKYMTPYREAKPYLGITNEAEETAHV</sequence>
<dbReference type="InParanoid" id="A0A5R8QIL2"/>
<gene>
    <name evidence="7" type="primary">lgt</name>
    <name evidence="8" type="ORF">FEZ08_01820</name>
</gene>
<dbReference type="PROSITE" id="PS01311">
    <property type="entry name" value="LGT"/>
    <property type="match status" value="1"/>
</dbReference>
<keyword evidence="4 7" id="KW-0812">Transmembrane</keyword>
<dbReference type="OrthoDB" id="871140at2"/>
<evidence type="ECO:0000256" key="7">
    <source>
        <dbReference type="HAMAP-Rule" id="MF_01147"/>
    </source>
</evidence>
<dbReference type="AlphaFoldDB" id="A0A5R8QIL2"/>
<keyword evidence="8" id="KW-0328">Glycosyltransferase</keyword>
<dbReference type="GO" id="GO:0005886">
    <property type="term" value="C:plasma membrane"/>
    <property type="evidence" value="ECO:0007669"/>
    <property type="project" value="UniProtKB-SubCell"/>
</dbReference>
<keyword evidence="9" id="KW-1185">Reference proteome</keyword>
<dbReference type="GO" id="GO:0042158">
    <property type="term" value="P:lipoprotein biosynthetic process"/>
    <property type="evidence" value="ECO:0007669"/>
    <property type="project" value="UniProtKB-UniRule"/>
</dbReference>
<name>A0A5R8QIL2_9FIRM</name>
<keyword evidence="3 7" id="KW-0808">Transferase</keyword>
<dbReference type="FunCoup" id="A0A5R8QIL2">
    <property type="interactions" value="235"/>
</dbReference>
<evidence type="ECO:0000256" key="3">
    <source>
        <dbReference type="ARBA" id="ARBA00022679"/>
    </source>
</evidence>
<feature type="transmembrane region" description="Helical" evidence="7">
    <location>
        <begin position="111"/>
        <end position="129"/>
    </location>
</feature>
<comment type="catalytic activity">
    <reaction evidence="7">
        <text>L-cysteinyl-[prolipoprotein] + a 1,2-diacyl-sn-glycero-3-phospho-(1'-sn-glycerol) = an S-1,2-diacyl-sn-glyceryl-L-cysteinyl-[prolipoprotein] + sn-glycerol 1-phosphate + H(+)</text>
        <dbReference type="Rhea" id="RHEA:56712"/>
        <dbReference type="Rhea" id="RHEA-COMP:14679"/>
        <dbReference type="Rhea" id="RHEA-COMP:14680"/>
        <dbReference type="ChEBI" id="CHEBI:15378"/>
        <dbReference type="ChEBI" id="CHEBI:29950"/>
        <dbReference type="ChEBI" id="CHEBI:57685"/>
        <dbReference type="ChEBI" id="CHEBI:64716"/>
        <dbReference type="ChEBI" id="CHEBI:140658"/>
        <dbReference type="EC" id="2.5.1.145"/>
    </reaction>
</comment>
<comment type="pathway">
    <text evidence="7">Protein modification; lipoprotein biosynthesis (diacylglyceryl transfer).</text>
</comment>
<feature type="transmembrane region" description="Helical" evidence="7">
    <location>
        <begin position="179"/>
        <end position="198"/>
    </location>
</feature>
<evidence type="ECO:0000256" key="5">
    <source>
        <dbReference type="ARBA" id="ARBA00022989"/>
    </source>
</evidence>
<evidence type="ECO:0000313" key="9">
    <source>
        <dbReference type="Proteomes" id="UP000306912"/>
    </source>
</evidence>
<feature type="transmembrane region" description="Helical" evidence="7">
    <location>
        <begin position="87"/>
        <end position="106"/>
    </location>
</feature>
<feature type="transmembrane region" description="Helical" evidence="7">
    <location>
        <begin position="205"/>
        <end position="224"/>
    </location>
</feature>
<organism evidence="8 9">
    <name type="scientific">Culicoidibacter larvae</name>
    <dbReference type="NCBI Taxonomy" id="2579976"/>
    <lineage>
        <taxon>Bacteria</taxon>
        <taxon>Bacillati</taxon>
        <taxon>Bacillota</taxon>
        <taxon>Culicoidibacteria</taxon>
        <taxon>Culicoidibacterales</taxon>
        <taxon>Culicoidibacteraceae</taxon>
        <taxon>Culicoidibacter</taxon>
    </lineage>
</organism>
<dbReference type="RefSeq" id="WP_138190133.1">
    <property type="nucleotide sequence ID" value="NZ_VBWP01000001.1"/>
</dbReference>
<evidence type="ECO:0000256" key="2">
    <source>
        <dbReference type="ARBA" id="ARBA00022475"/>
    </source>
</evidence>
<reference evidence="8 9" key="1">
    <citation type="submission" date="2019-05" db="EMBL/GenBank/DDBJ databases">
        <title>Culicoidintestinum kansasii gen. nov., sp. nov. from the gastrointestinal tract of the biting midge, Culicoides sonorensis.</title>
        <authorList>
            <person name="Neupane S."/>
            <person name="Ghosh A."/>
            <person name="Gunther S."/>
            <person name="Martin K."/>
            <person name="Zurek L."/>
        </authorList>
    </citation>
    <scope>NUCLEOTIDE SEQUENCE [LARGE SCALE GENOMIC DNA]</scope>
    <source>
        <strain evidence="8 9">CS-1</strain>
    </source>
</reference>
<feature type="transmembrane region" description="Helical" evidence="7">
    <location>
        <begin position="13"/>
        <end position="32"/>
    </location>
</feature>
<comment type="function">
    <text evidence="7">Catalyzes the transfer of the diacylglyceryl group from phosphatidylglycerol to the sulfhydryl group of the N-terminal cysteine of a prolipoprotein, the first step in the formation of mature lipoproteins.</text>
</comment>
<keyword evidence="6 7" id="KW-0472">Membrane</keyword>
<feature type="transmembrane region" description="Helical" evidence="7">
    <location>
        <begin position="244"/>
        <end position="261"/>
    </location>
</feature>
<keyword evidence="5 7" id="KW-1133">Transmembrane helix</keyword>
<feature type="transmembrane region" description="Helical" evidence="7">
    <location>
        <begin position="44"/>
        <end position="67"/>
    </location>
</feature>
<dbReference type="EC" id="2.5.1.145" evidence="7"/>
<dbReference type="HAMAP" id="MF_01147">
    <property type="entry name" value="Lgt"/>
    <property type="match status" value="1"/>
</dbReference>
<dbReference type="GO" id="GO:0008961">
    <property type="term" value="F:phosphatidylglycerol-prolipoprotein diacylglyceryl transferase activity"/>
    <property type="evidence" value="ECO:0007669"/>
    <property type="project" value="UniProtKB-UniRule"/>
</dbReference>
<dbReference type="EMBL" id="VBWP01000001">
    <property type="protein sequence ID" value="TLG77520.1"/>
    <property type="molecule type" value="Genomic_DNA"/>
</dbReference>
<dbReference type="Pfam" id="PF01790">
    <property type="entry name" value="LGT"/>
    <property type="match status" value="1"/>
</dbReference>
<evidence type="ECO:0000256" key="1">
    <source>
        <dbReference type="ARBA" id="ARBA00007150"/>
    </source>
</evidence>
<dbReference type="InterPro" id="IPR001640">
    <property type="entry name" value="Lgt"/>
</dbReference>
<comment type="subcellular location">
    <subcellularLocation>
        <location evidence="7">Cell membrane</location>
        <topology evidence="7">Multi-pass membrane protein</topology>
    </subcellularLocation>
</comment>
<dbReference type="NCBIfam" id="TIGR00544">
    <property type="entry name" value="lgt"/>
    <property type="match status" value="1"/>
</dbReference>
<dbReference type="Proteomes" id="UP000306912">
    <property type="component" value="Unassembled WGS sequence"/>
</dbReference>
<dbReference type="PANTHER" id="PTHR30589:SF0">
    <property type="entry name" value="PHOSPHATIDYLGLYCEROL--PROLIPOPROTEIN DIACYLGLYCERYL TRANSFERASE"/>
    <property type="match status" value="1"/>
</dbReference>
<keyword evidence="2 7" id="KW-1003">Cell membrane</keyword>
<proteinExistence type="inferred from homology"/>
<evidence type="ECO:0000313" key="8">
    <source>
        <dbReference type="EMBL" id="TLG77520.1"/>
    </source>
</evidence>
<dbReference type="PANTHER" id="PTHR30589">
    <property type="entry name" value="PROLIPOPROTEIN DIACYLGLYCERYL TRANSFERASE"/>
    <property type="match status" value="1"/>
</dbReference>
<comment type="caution">
    <text evidence="8">The sequence shown here is derived from an EMBL/GenBank/DDBJ whole genome shotgun (WGS) entry which is preliminary data.</text>
</comment>
<protein>
    <recommendedName>
        <fullName evidence="7">Phosphatidylglycerol--prolipoprotein diacylglyceryl transferase</fullName>
        <ecNumber evidence="7">2.5.1.145</ecNumber>
    </recommendedName>
</protein>
<dbReference type="UniPathway" id="UPA00664"/>
<evidence type="ECO:0000256" key="6">
    <source>
        <dbReference type="ARBA" id="ARBA00023136"/>
    </source>
</evidence>
<feature type="binding site" evidence="7">
    <location>
        <position position="130"/>
    </location>
    <ligand>
        <name>a 1,2-diacyl-sn-glycero-3-phospho-(1'-sn-glycerol)</name>
        <dbReference type="ChEBI" id="CHEBI:64716"/>
    </ligand>
</feature>
<keyword evidence="8" id="KW-0449">Lipoprotein</keyword>
<comment type="similarity">
    <text evidence="1 7">Belongs to the Lgt family.</text>
</comment>